<evidence type="ECO:0000313" key="2">
    <source>
        <dbReference type="EMBL" id="UTI65322.1"/>
    </source>
</evidence>
<dbReference type="RefSeq" id="WP_254572004.1">
    <property type="nucleotide sequence ID" value="NZ_CP098502.1"/>
</dbReference>
<evidence type="ECO:0000256" key="1">
    <source>
        <dbReference type="SAM" id="MobiDB-lite"/>
    </source>
</evidence>
<organism evidence="2 3">
    <name type="scientific">Paraconexibacter antarcticus</name>
    <dbReference type="NCBI Taxonomy" id="2949664"/>
    <lineage>
        <taxon>Bacteria</taxon>
        <taxon>Bacillati</taxon>
        <taxon>Actinomycetota</taxon>
        <taxon>Thermoleophilia</taxon>
        <taxon>Solirubrobacterales</taxon>
        <taxon>Paraconexibacteraceae</taxon>
        <taxon>Paraconexibacter</taxon>
    </lineage>
</organism>
<accession>A0ABY5DXB2</accession>
<proteinExistence type="predicted"/>
<reference evidence="2 3" key="1">
    <citation type="submission" date="2022-06" db="EMBL/GenBank/DDBJ databases">
        <title>Paraconexibacter antarcticus.</title>
        <authorList>
            <person name="Kim C.S."/>
        </authorList>
    </citation>
    <scope>NUCLEOTIDE SEQUENCE [LARGE SCALE GENOMIC DNA]</scope>
    <source>
        <strain evidence="2 3">02-257</strain>
    </source>
</reference>
<dbReference type="InterPro" id="IPR018294">
    <property type="entry name" value="ISPD_synthase_CS"/>
</dbReference>
<evidence type="ECO:0000313" key="3">
    <source>
        <dbReference type="Proteomes" id="UP001056035"/>
    </source>
</evidence>
<name>A0ABY5DXB2_9ACTN</name>
<sequence>MVVAVVVALAAAPAAMGRRTATYTSPGYKPARIPKNFVPAKPPPPVVLQPSGNTPHVFVDGAGSAHVVFAEPSGAGADTIRTCRLLRGGKGCVAGATLTPNQPAAGNDPQTNQDFDGPFPLAVGNELLVLDSRCCNRVPITGGSITETPVYLYTSEDAGATFTGPTDANPGAGVIGTQDPSGDAIVYGGDVPSIGLISSVQTGGTVFQGVPAGSFTTDTANLSLRPDKQDASNGRLGLDGTRPIAAFSDFSGTITVREWTGNGSVNDAAQWTTLRVAGADQPRIAGGPRGIALLTEPSTANGALSVRSIASGGGSAGPPQLLTTKPARSPTLSADPVSGMFAAAWIDGADESVHVRTSPDGRAWGPDQLVMRVPGGDLGELDVAATADGGGFVALRDAKDAPTVYNGRILAGQFGPIGPTGHPGLGLAAGGSGPPSGDQAGFVACSQIHFGTVDIQATAGCFLRDPKHPSSGAGVAESAINLNGLQIVPDAGARIFIDPHAHTIDTQGAVSVIAEGAGSNPVTLWHGPLHVAVPAGATDGATLFDLPMDKFAANVEGFGISAHAVVILTSDGVRIPVDLKMPDYFGGITGHADLVVDTKSGLHLDTLNFAIADVDIGAVELKDANVQYMSNGDTWDGGAQLIVPGPGVTVGAELHFARGSFNGGDFKVAEFPGIPVFSDVFLNEIRIGFQLDPIVFTGGVTFGFQPIAPPNSYAIGVRGDFRIETGPPVVVQIVGSGSVFGVDLAHAFFRYSSDGTLRILADVTIGSPPGLGISGALKFGIIGKAFGGSIDANACAFGFCDRVAVAANQRGLAVCLGAPGSISHDWDDAFYSIKVHFLDCVADQYGAPAGTRAVPRAGGGPPGQTFTVPAGASSYTVAVAGAGGAPQVSLLDPAGAVVPFGDPKARGTVAATIPGVPQSNTTFVGLAHPKAGTYTLVPAAASPAIAALQVSRGYATPKVSARLGGTGRKRTLRYQVSNSAPGTTIVFVERGPAGDVPIGTAKGAAGTLRFTSGNGPGGSRQILAQATRGGLPYVSPEVAHYIAPAIPRPGSVGRLRVARTGGGLSIRFAGARGAKSYTVKVLLSDGRGLLRTVKAPKHGLTIPKVKKGVRAKVTVTPVGADGRRGTVGRAVVH</sequence>
<dbReference type="EMBL" id="CP098502">
    <property type="protein sequence ID" value="UTI65322.1"/>
    <property type="molecule type" value="Genomic_DNA"/>
</dbReference>
<gene>
    <name evidence="2" type="ORF">NBH00_03710</name>
</gene>
<feature type="region of interest" description="Disordered" evidence="1">
    <location>
        <begin position="310"/>
        <end position="333"/>
    </location>
</feature>
<dbReference type="Proteomes" id="UP001056035">
    <property type="component" value="Chromosome"/>
</dbReference>
<keyword evidence="3" id="KW-1185">Reference proteome</keyword>
<dbReference type="PROSITE" id="PS01295">
    <property type="entry name" value="ISPD"/>
    <property type="match status" value="1"/>
</dbReference>
<protein>
    <submittedName>
        <fullName evidence="2">Uncharacterized protein</fullName>
    </submittedName>
</protein>